<accession>A0ABS5Z222</accession>
<comment type="caution">
    <text evidence="1">The sequence shown here is derived from an EMBL/GenBank/DDBJ whole genome shotgun (WGS) entry which is preliminary data.</text>
</comment>
<dbReference type="RefSeq" id="WP_215794767.1">
    <property type="nucleotide sequence ID" value="NZ_JAHKKG010000016.1"/>
</dbReference>
<dbReference type="Proteomes" id="UP001519654">
    <property type="component" value="Unassembled WGS sequence"/>
</dbReference>
<gene>
    <name evidence="1" type="ORF">KOI35_40180</name>
</gene>
<proteinExistence type="predicted"/>
<keyword evidence="2" id="KW-1185">Reference proteome</keyword>
<organism evidence="1 2">
    <name type="scientific">Paractinoplanes bogorensis</name>
    <dbReference type="NCBI Taxonomy" id="1610840"/>
    <lineage>
        <taxon>Bacteria</taxon>
        <taxon>Bacillati</taxon>
        <taxon>Actinomycetota</taxon>
        <taxon>Actinomycetes</taxon>
        <taxon>Micromonosporales</taxon>
        <taxon>Micromonosporaceae</taxon>
        <taxon>Paractinoplanes</taxon>
    </lineage>
</organism>
<protein>
    <submittedName>
        <fullName evidence="1">Uncharacterized protein</fullName>
    </submittedName>
</protein>
<sequence length="192" mass="21190">MAMGMWLATVSFEDGSVIYAQYSTVVEALLESLYESACPIGGTLPDGSHCYRATVTGEPLRSSRSKPPSASDDMRLVEIETEPDATRWYALYCPSRQMIVGPPSSHHQSRLHEEFDLVRDPAGVRHLRRDTGDDVTACGHHRPGPGLGFLRPRNGFDIEPPDPGPPTDLYAEWNSPDLCRQCLLACASETWS</sequence>
<name>A0ABS5Z222_9ACTN</name>
<reference evidence="1 2" key="1">
    <citation type="submission" date="2021-06" db="EMBL/GenBank/DDBJ databases">
        <title>Actinoplanes lichenicola sp. nov., and Actinoplanes ovalisporus sp. nov., isolated from lichen in Thailand.</title>
        <authorList>
            <person name="Saeng-In P."/>
            <person name="Kanchanasin P."/>
            <person name="Yuki M."/>
            <person name="Kudo T."/>
            <person name="Ohkuma M."/>
            <person name="Phongsopitanun W."/>
            <person name="Tanasupawat S."/>
        </authorList>
    </citation>
    <scope>NUCLEOTIDE SEQUENCE [LARGE SCALE GENOMIC DNA]</scope>
    <source>
        <strain evidence="1 2">NBRC 110975</strain>
    </source>
</reference>
<evidence type="ECO:0000313" key="2">
    <source>
        <dbReference type="Proteomes" id="UP001519654"/>
    </source>
</evidence>
<dbReference type="EMBL" id="JAHKKG010000016">
    <property type="protein sequence ID" value="MBU2669745.1"/>
    <property type="molecule type" value="Genomic_DNA"/>
</dbReference>
<evidence type="ECO:0000313" key="1">
    <source>
        <dbReference type="EMBL" id="MBU2669745.1"/>
    </source>
</evidence>